<comment type="caution">
    <text evidence="1">The sequence shown here is derived from an EMBL/GenBank/DDBJ whole genome shotgun (WGS) entry which is preliminary data.</text>
</comment>
<protein>
    <recommendedName>
        <fullName evidence="3">SAP domain-containing protein</fullName>
    </recommendedName>
</protein>
<keyword evidence="2" id="KW-1185">Reference proteome</keyword>
<reference evidence="1" key="2">
    <citation type="submission" date="2021-09" db="EMBL/GenBank/DDBJ databases">
        <authorList>
            <person name="Jia N."/>
            <person name="Wang J."/>
            <person name="Shi W."/>
            <person name="Du L."/>
            <person name="Sun Y."/>
            <person name="Zhan W."/>
            <person name="Jiang J."/>
            <person name="Wang Q."/>
            <person name="Zhang B."/>
            <person name="Ji P."/>
            <person name="Sakyi L.B."/>
            <person name="Cui X."/>
            <person name="Yuan T."/>
            <person name="Jiang B."/>
            <person name="Yang W."/>
            <person name="Lam T.T.-Y."/>
            <person name="Chang Q."/>
            <person name="Ding S."/>
            <person name="Wang X."/>
            <person name="Zhu J."/>
            <person name="Ruan X."/>
            <person name="Zhao L."/>
            <person name="Wei J."/>
            <person name="Que T."/>
            <person name="Du C."/>
            <person name="Cheng J."/>
            <person name="Dai P."/>
            <person name="Han X."/>
            <person name="Huang E."/>
            <person name="Gao Y."/>
            <person name="Liu J."/>
            <person name="Shao H."/>
            <person name="Ye R."/>
            <person name="Li L."/>
            <person name="Wei W."/>
            <person name="Wang X."/>
            <person name="Wang C."/>
            <person name="Huo Q."/>
            <person name="Li W."/>
            <person name="Guo W."/>
            <person name="Chen H."/>
            <person name="Chen S."/>
            <person name="Zhou L."/>
            <person name="Zhou L."/>
            <person name="Ni X."/>
            <person name="Tian J."/>
            <person name="Zhou Y."/>
            <person name="Sheng Y."/>
            <person name="Liu T."/>
            <person name="Pan Y."/>
            <person name="Xia L."/>
            <person name="Li J."/>
            <person name="Zhao F."/>
            <person name="Cao W."/>
        </authorList>
    </citation>
    <scope>NUCLEOTIDE SEQUENCE</scope>
    <source>
        <strain evidence="1">Rsan-2018</strain>
        <tissue evidence="1">Larvae</tissue>
    </source>
</reference>
<name>A0A9D4T8I9_RHISA</name>
<organism evidence="1 2">
    <name type="scientific">Rhipicephalus sanguineus</name>
    <name type="common">Brown dog tick</name>
    <name type="synonym">Ixodes sanguineus</name>
    <dbReference type="NCBI Taxonomy" id="34632"/>
    <lineage>
        <taxon>Eukaryota</taxon>
        <taxon>Metazoa</taxon>
        <taxon>Ecdysozoa</taxon>
        <taxon>Arthropoda</taxon>
        <taxon>Chelicerata</taxon>
        <taxon>Arachnida</taxon>
        <taxon>Acari</taxon>
        <taxon>Parasitiformes</taxon>
        <taxon>Ixodida</taxon>
        <taxon>Ixodoidea</taxon>
        <taxon>Ixodidae</taxon>
        <taxon>Rhipicephalinae</taxon>
        <taxon>Rhipicephalus</taxon>
        <taxon>Rhipicephalus</taxon>
    </lineage>
</organism>
<dbReference type="EMBL" id="JABSTV010001245">
    <property type="protein sequence ID" value="KAH7982340.1"/>
    <property type="molecule type" value="Genomic_DNA"/>
</dbReference>
<dbReference type="Proteomes" id="UP000821837">
    <property type="component" value="Chromosome 1"/>
</dbReference>
<evidence type="ECO:0000313" key="1">
    <source>
        <dbReference type="EMBL" id="KAH7982340.1"/>
    </source>
</evidence>
<dbReference type="AlphaFoldDB" id="A0A9D4T8I9"/>
<dbReference type="VEuPathDB" id="VectorBase:RSAN_031806"/>
<accession>A0A9D4T8I9</accession>
<sequence>MVAFVTKSQPVSELRARGLPCAGLKDDLVDRFIRDNVRREATAPTDASTFNEAANDDDRQAHLETLSADNTRLRAELDTRRHANAGRKLARLARGASTTSPIQIHSTSDTASCIAVFDGTSQQSARQVERTAALAHWTPSLSLASAANPLAKTARDWHSAYGWRNDTWENWRDALAQRFRRRLTMQEFMKLQAKRRLGDNETIVEYMCSKSAILDKAPYLLAEDERISLILSGIDDDTWAHPLAAQVCFSVTELIDKATLLDARHQATVYVPKTTTCHRLHQSIVRKVLIDEYHPATLTPCGVSVRTGPIREPRVHEYPHDSASTAATSVICPAIVANPKLRPWFGRKNDVQREATGTK</sequence>
<gene>
    <name evidence="1" type="ORF">HPB52_004144</name>
</gene>
<evidence type="ECO:0000313" key="2">
    <source>
        <dbReference type="Proteomes" id="UP000821837"/>
    </source>
</evidence>
<reference evidence="1" key="1">
    <citation type="journal article" date="2020" name="Cell">
        <title>Large-Scale Comparative Analyses of Tick Genomes Elucidate Their Genetic Diversity and Vector Capacities.</title>
        <authorList>
            <consortium name="Tick Genome and Microbiome Consortium (TIGMIC)"/>
            <person name="Jia N."/>
            <person name="Wang J."/>
            <person name="Shi W."/>
            <person name="Du L."/>
            <person name="Sun Y."/>
            <person name="Zhan W."/>
            <person name="Jiang J.F."/>
            <person name="Wang Q."/>
            <person name="Zhang B."/>
            <person name="Ji P."/>
            <person name="Bell-Sakyi L."/>
            <person name="Cui X.M."/>
            <person name="Yuan T.T."/>
            <person name="Jiang B.G."/>
            <person name="Yang W.F."/>
            <person name="Lam T.T."/>
            <person name="Chang Q.C."/>
            <person name="Ding S.J."/>
            <person name="Wang X.J."/>
            <person name="Zhu J.G."/>
            <person name="Ruan X.D."/>
            <person name="Zhao L."/>
            <person name="Wei J.T."/>
            <person name="Ye R.Z."/>
            <person name="Que T.C."/>
            <person name="Du C.H."/>
            <person name="Zhou Y.H."/>
            <person name="Cheng J.X."/>
            <person name="Dai P.F."/>
            <person name="Guo W.B."/>
            <person name="Han X.H."/>
            <person name="Huang E.J."/>
            <person name="Li L.F."/>
            <person name="Wei W."/>
            <person name="Gao Y.C."/>
            <person name="Liu J.Z."/>
            <person name="Shao H.Z."/>
            <person name="Wang X."/>
            <person name="Wang C.C."/>
            <person name="Yang T.C."/>
            <person name="Huo Q.B."/>
            <person name="Li W."/>
            <person name="Chen H.Y."/>
            <person name="Chen S.E."/>
            <person name="Zhou L.G."/>
            <person name="Ni X.B."/>
            <person name="Tian J.H."/>
            <person name="Sheng Y."/>
            <person name="Liu T."/>
            <person name="Pan Y.S."/>
            <person name="Xia L.Y."/>
            <person name="Li J."/>
            <person name="Zhao F."/>
            <person name="Cao W.C."/>
        </authorList>
    </citation>
    <scope>NUCLEOTIDE SEQUENCE</scope>
    <source>
        <strain evidence="1">Rsan-2018</strain>
    </source>
</reference>
<proteinExistence type="predicted"/>
<evidence type="ECO:0008006" key="3">
    <source>
        <dbReference type="Google" id="ProtNLM"/>
    </source>
</evidence>